<name>A0A8T0R4G7_PANVG</name>
<protein>
    <submittedName>
        <fullName evidence="2">Uncharacterized protein</fullName>
    </submittedName>
</protein>
<feature type="compositionally biased region" description="Low complexity" evidence="1">
    <location>
        <begin position="82"/>
        <end position="91"/>
    </location>
</feature>
<comment type="caution">
    <text evidence="2">The sequence shown here is derived from an EMBL/GenBank/DDBJ whole genome shotgun (WGS) entry which is preliminary data.</text>
</comment>
<accession>A0A8T0R4G7</accession>
<proteinExistence type="predicted"/>
<reference evidence="2" key="1">
    <citation type="submission" date="2020-05" db="EMBL/GenBank/DDBJ databases">
        <title>WGS assembly of Panicum virgatum.</title>
        <authorList>
            <person name="Lovell J.T."/>
            <person name="Jenkins J."/>
            <person name="Shu S."/>
            <person name="Juenger T.E."/>
            <person name="Schmutz J."/>
        </authorList>
    </citation>
    <scope>NUCLEOTIDE SEQUENCE</scope>
    <source>
        <strain evidence="2">AP13</strain>
    </source>
</reference>
<feature type="region of interest" description="Disordered" evidence="1">
    <location>
        <begin position="39"/>
        <end position="91"/>
    </location>
</feature>
<keyword evidence="3" id="KW-1185">Reference proteome</keyword>
<dbReference type="AlphaFoldDB" id="A0A8T0R4G7"/>
<sequence>MGVLGDASEWCFCSGGAKLERIKSRLLAAKGAAVAAVSFPNGDDEEGEGELEAKAGAGSSSTAASCSPRTAPSPRPPRRAPPRFGSATAAS</sequence>
<dbReference type="EMBL" id="CM029048">
    <property type="protein sequence ID" value="KAG2580186.1"/>
    <property type="molecule type" value="Genomic_DNA"/>
</dbReference>
<evidence type="ECO:0000256" key="1">
    <source>
        <dbReference type="SAM" id="MobiDB-lite"/>
    </source>
</evidence>
<evidence type="ECO:0000313" key="2">
    <source>
        <dbReference type="EMBL" id="KAG2580186.1"/>
    </source>
</evidence>
<gene>
    <name evidence="2" type="ORF">PVAP13_6NG321720</name>
</gene>
<dbReference type="Proteomes" id="UP000823388">
    <property type="component" value="Chromosome 6N"/>
</dbReference>
<organism evidence="2 3">
    <name type="scientific">Panicum virgatum</name>
    <name type="common">Blackwell switchgrass</name>
    <dbReference type="NCBI Taxonomy" id="38727"/>
    <lineage>
        <taxon>Eukaryota</taxon>
        <taxon>Viridiplantae</taxon>
        <taxon>Streptophyta</taxon>
        <taxon>Embryophyta</taxon>
        <taxon>Tracheophyta</taxon>
        <taxon>Spermatophyta</taxon>
        <taxon>Magnoliopsida</taxon>
        <taxon>Liliopsida</taxon>
        <taxon>Poales</taxon>
        <taxon>Poaceae</taxon>
        <taxon>PACMAD clade</taxon>
        <taxon>Panicoideae</taxon>
        <taxon>Panicodae</taxon>
        <taxon>Paniceae</taxon>
        <taxon>Panicinae</taxon>
        <taxon>Panicum</taxon>
        <taxon>Panicum sect. Hiantes</taxon>
    </lineage>
</organism>
<feature type="compositionally biased region" description="Low complexity" evidence="1">
    <location>
        <begin position="54"/>
        <end position="72"/>
    </location>
</feature>
<evidence type="ECO:0000313" key="3">
    <source>
        <dbReference type="Proteomes" id="UP000823388"/>
    </source>
</evidence>